<proteinExistence type="predicted"/>
<dbReference type="Gene3D" id="3.40.250.10">
    <property type="entry name" value="Rhodanese-like domain"/>
    <property type="match status" value="1"/>
</dbReference>
<dbReference type="SMART" id="SM00450">
    <property type="entry name" value="RHOD"/>
    <property type="match status" value="1"/>
</dbReference>
<dbReference type="OrthoDB" id="9800872at2"/>
<dbReference type="RefSeq" id="WP_121648874.1">
    <property type="nucleotide sequence ID" value="NZ_RCUX01000007.1"/>
</dbReference>
<dbReference type="InterPro" id="IPR050229">
    <property type="entry name" value="GlpE_sulfurtransferase"/>
</dbReference>
<dbReference type="Pfam" id="PF00581">
    <property type="entry name" value="Rhodanese"/>
    <property type="match status" value="1"/>
</dbReference>
<dbReference type="EMBL" id="RCUX01000007">
    <property type="protein sequence ID" value="RLP75328.1"/>
    <property type="molecule type" value="Genomic_DNA"/>
</dbReference>
<organism evidence="2 3">
    <name type="scientific">Mycetocola tolaasinivorans</name>
    <dbReference type="NCBI Taxonomy" id="76635"/>
    <lineage>
        <taxon>Bacteria</taxon>
        <taxon>Bacillati</taxon>
        <taxon>Actinomycetota</taxon>
        <taxon>Actinomycetes</taxon>
        <taxon>Micrococcales</taxon>
        <taxon>Microbacteriaceae</taxon>
        <taxon>Mycetocola</taxon>
    </lineage>
</organism>
<dbReference type="PANTHER" id="PTHR43031:SF17">
    <property type="entry name" value="SULFURTRANSFERASE YTWF-RELATED"/>
    <property type="match status" value="1"/>
</dbReference>
<evidence type="ECO:0000259" key="1">
    <source>
        <dbReference type="PROSITE" id="PS50206"/>
    </source>
</evidence>
<dbReference type="SUPFAM" id="SSF52821">
    <property type="entry name" value="Rhodanese/Cell cycle control phosphatase"/>
    <property type="match status" value="1"/>
</dbReference>
<sequence>MQEITVTELAALNPGAALIDVREPEEHAGGVAAGATLLPMSTFMEREGELPEADTLYLICAGGVRSARVGAYLEQKGHTVVNIEGGMNAWAQAGLPIVAPEA</sequence>
<evidence type="ECO:0000313" key="2">
    <source>
        <dbReference type="EMBL" id="RLP75328.1"/>
    </source>
</evidence>
<accession>A0A3L7A5W8</accession>
<reference evidence="2 3" key="1">
    <citation type="submission" date="2018-10" db="EMBL/GenBank/DDBJ databases">
        <authorList>
            <person name="Li J."/>
        </authorList>
    </citation>
    <scope>NUCLEOTIDE SEQUENCE [LARGE SCALE GENOMIC DNA]</scope>
    <source>
        <strain evidence="2 3">IF 016277</strain>
    </source>
</reference>
<dbReference type="InterPro" id="IPR036873">
    <property type="entry name" value="Rhodanese-like_dom_sf"/>
</dbReference>
<dbReference type="PANTHER" id="PTHR43031">
    <property type="entry name" value="FAD-DEPENDENT OXIDOREDUCTASE"/>
    <property type="match status" value="1"/>
</dbReference>
<name>A0A3L7A5W8_9MICO</name>
<dbReference type="AlphaFoldDB" id="A0A3L7A5W8"/>
<protein>
    <submittedName>
        <fullName evidence="2">Rhodanese-like domain-containing protein</fullName>
    </submittedName>
</protein>
<dbReference type="PROSITE" id="PS50206">
    <property type="entry name" value="RHODANESE_3"/>
    <property type="match status" value="1"/>
</dbReference>
<dbReference type="Proteomes" id="UP000272503">
    <property type="component" value="Unassembled WGS sequence"/>
</dbReference>
<feature type="domain" description="Rhodanese" evidence="1">
    <location>
        <begin position="12"/>
        <end position="99"/>
    </location>
</feature>
<comment type="caution">
    <text evidence="2">The sequence shown here is derived from an EMBL/GenBank/DDBJ whole genome shotgun (WGS) entry which is preliminary data.</text>
</comment>
<dbReference type="CDD" id="cd00158">
    <property type="entry name" value="RHOD"/>
    <property type="match status" value="1"/>
</dbReference>
<dbReference type="InterPro" id="IPR001763">
    <property type="entry name" value="Rhodanese-like_dom"/>
</dbReference>
<keyword evidence="3" id="KW-1185">Reference proteome</keyword>
<gene>
    <name evidence="2" type="ORF">D9V32_10610</name>
</gene>
<evidence type="ECO:0000313" key="3">
    <source>
        <dbReference type="Proteomes" id="UP000272503"/>
    </source>
</evidence>